<reference evidence="3" key="1">
    <citation type="journal article" date="2019" name="Sci. Rep.">
        <title>Draft genome of Tanacetum cinerariifolium, the natural source of mosquito coil.</title>
        <authorList>
            <person name="Yamashiro T."/>
            <person name="Shiraishi A."/>
            <person name="Satake H."/>
            <person name="Nakayama K."/>
        </authorList>
    </citation>
    <scope>NUCLEOTIDE SEQUENCE</scope>
</reference>
<dbReference type="InterPro" id="IPR001584">
    <property type="entry name" value="Integrase_cat-core"/>
</dbReference>
<dbReference type="InterPro" id="IPR036397">
    <property type="entry name" value="RNaseH_sf"/>
</dbReference>
<sequence length="902" mass="102954">MSKWCTKPKQKRDDAWFMDKVLLVQAQANDKILHEEELAFLADPGIVKGQATQTIITHNAAYQADDVLAEVHNPDNIDNNMINQSVQAILSFEQSSVVNHSKTKITSDSNIISNSQKLSSWSQSFMMEPKLYDGNVIKSTSAIVIPDSEETLMLAEESCSGSNGFRKENPSPSCRPIKVEVPKELPKVSMVNTSLKKFKHHLAGFDVVVKERTMATSITKGLWWFEHTKACFRDEIIPFVRDLKGIFNTFDKYLIDELTEVQNVFHQMKQAVDQHRLESKTFEVKMNQILNENERLLEQVINKDIVNIVVNCSVDSASVNMHECKKCLKLETELLNIKEFIGKETYDKLFRTLKDELRKLKGKDLADNIVTKHNIAPKMLKVDVEPIAPKLLNNRTTHSNYLRHTQEQATIIREVVKQGKSQNPLNNSLDSSFPPRKPTILETDTPNPVVTLVYSRKPRKSKTNVPVIQIVLWYLDSGCSKHMTGDHSQLTNFVNKFLGTIKFKNDHVAKIMGYGDYQIGNATISKCLRSKEEAPYFIMKFLKMIQLRLKAPVRRIRTDNGTEFVNQTLREYYEKVGISHETSVARSPQQNGVVKRRNRMLIEVARTMLIVQRLCYSYGQKQLLPHVIPKIIPSYDLLFQPMFDELLNHPPTIDLPALKVIALIAEVVAPEPAASIVISNDVEEENHELDVVHMETDPFFSIPIPENDSESSSSDAIPTVVHTVAPNSEHAKPTEKHLHVLKRIFKYLRGTANRGLWYPKDSSISLTAYADADHVGCQDTRRSTSGSMQLLGERLVSWSSKRQKSVTFNKILMYCDNKSTITLCYNNVQHSRSKHIDIRLHFIKKQVENGVVELYFVNTEYQLTDIFTKALCRERIEFLINKLGMQSFTPETLKQLADEAEE</sequence>
<name>A0A6L2NQS4_TANCI</name>
<dbReference type="Gene3D" id="3.30.420.10">
    <property type="entry name" value="Ribonuclease H-like superfamily/Ribonuclease H"/>
    <property type="match status" value="1"/>
</dbReference>
<feature type="compositionally biased region" description="Polar residues" evidence="1">
    <location>
        <begin position="421"/>
        <end position="431"/>
    </location>
</feature>
<dbReference type="PROSITE" id="PS50994">
    <property type="entry name" value="INTEGRASE"/>
    <property type="match status" value="1"/>
</dbReference>
<evidence type="ECO:0000313" key="3">
    <source>
        <dbReference type="EMBL" id="GEU88450.1"/>
    </source>
</evidence>
<dbReference type="GO" id="GO:0003676">
    <property type="term" value="F:nucleic acid binding"/>
    <property type="evidence" value="ECO:0007669"/>
    <property type="project" value="InterPro"/>
</dbReference>
<comment type="caution">
    <text evidence="3">The sequence shown here is derived from an EMBL/GenBank/DDBJ whole genome shotgun (WGS) entry which is preliminary data.</text>
</comment>
<feature type="region of interest" description="Disordered" evidence="1">
    <location>
        <begin position="421"/>
        <end position="441"/>
    </location>
</feature>
<feature type="domain" description="Integrase catalytic" evidence="2">
    <location>
        <begin position="530"/>
        <end position="659"/>
    </location>
</feature>
<dbReference type="SUPFAM" id="SSF53098">
    <property type="entry name" value="Ribonuclease H-like"/>
    <property type="match status" value="1"/>
</dbReference>
<dbReference type="InterPro" id="IPR054722">
    <property type="entry name" value="PolX-like_BBD"/>
</dbReference>
<dbReference type="GO" id="GO:0015074">
    <property type="term" value="P:DNA integration"/>
    <property type="evidence" value="ECO:0007669"/>
    <property type="project" value="InterPro"/>
</dbReference>
<protein>
    <recommendedName>
        <fullName evidence="2">Integrase catalytic domain-containing protein</fullName>
    </recommendedName>
</protein>
<gene>
    <name evidence="3" type="ORF">Tci_060428</name>
</gene>
<organism evidence="3">
    <name type="scientific">Tanacetum cinerariifolium</name>
    <name type="common">Dalmatian daisy</name>
    <name type="synonym">Chrysanthemum cinerariifolium</name>
    <dbReference type="NCBI Taxonomy" id="118510"/>
    <lineage>
        <taxon>Eukaryota</taxon>
        <taxon>Viridiplantae</taxon>
        <taxon>Streptophyta</taxon>
        <taxon>Embryophyta</taxon>
        <taxon>Tracheophyta</taxon>
        <taxon>Spermatophyta</taxon>
        <taxon>Magnoliopsida</taxon>
        <taxon>eudicotyledons</taxon>
        <taxon>Gunneridae</taxon>
        <taxon>Pentapetalae</taxon>
        <taxon>asterids</taxon>
        <taxon>campanulids</taxon>
        <taxon>Asterales</taxon>
        <taxon>Asteraceae</taxon>
        <taxon>Asteroideae</taxon>
        <taxon>Anthemideae</taxon>
        <taxon>Anthemidinae</taxon>
        <taxon>Tanacetum</taxon>
    </lineage>
</organism>
<dbReference type="Pfam" id="PF22936">
    <property type="entry name" value="Pol_BBD"/>
    <property type="match status" value="1"/>
</dbReference>
<dbReference type="PANTHER" id="PTHR11439:SF509">
    <property type="entry name" value="RNA-DIRECTED DNA POLYMERASE"/>
    <property type="match status" value="1"/>
</dbReference>
<dbReference type="AlphaFoldDB" id="A0A6L2NQS4"/>
<dbReference type="PANTHER" id="PTHR11439">
    <property type="entry name" value="GAG-POL-RELATED RETROTRANSPOSON"/>
    <property type="match status" value="1"/>
</dbReference>
<dbReference type="InterPro" id="IPR012337">
    <property type="entry name" value="RNaseH-like_sf"/>
</dbReference>
<dbReference type="CDD" id="cd09272">
    <property type="entry name" value="RNase_HI_RT_Ty1"/>
    <property type="match status" value="1"/>
</dbReference>
<dbReference type="EMBL" id="BKCJ010009753">
    <property type="protein sequence ID" value="GEU88450.1"/>
    <property type="molecule type" value="Genomic_DNA"/>
</dbReference>
<evidence type="ECO:0000259" key="2">
    <source>
        <dbReference type="PROSITE" id="PS50994"/>
    </source>
</evidence>
<evidence type="ECO:0000256" key="1">
    <source>
        <dbReference type="SAM" id="MobiDB-lite"/>
    </source>
</evidence>
<proteinExistence type="predicted"/>
<accession>A0A6L2NQS4</accession>